<dbReference type="EC" id="5.1.3.3" evidence="1"/>
<dbReference type="SUPFAM" id="SSF74650">
    <property type="entry name" value="Galactose mutarotase-like"/>
    <property type="match status" value="1"/>
</dbReference>
<keyword evidence="1" id="KW-0413">Isomerase</keyword>
<evidence type="ECO:0000313" key="2">
    <source>
        <dbReference type="Proteomes" id="UP001206878"/>
    </source>
</evidence>
<dbReference type="InterPro" id="IPR011013">
    <property type="entry name" value="Gal_mutarotase_sf_dom"/>
</dbReference>
<comment type="caution">
    <text evidence="1">The sequence shown here is derived from an EMBL/GenBank/DDBJ whole genome shotgun (WGS) entry which is preliminary data.</text>
</comment>
<dbReference type="GO" id="GO:0006006">
    <property type="term" value="P:glucose metabolic process"/>
    <property type="evidence" value="ECO:0007669"/>
    <property type="project" value="TreeGrafter"/>
</dbReference>
<dbReference type="Gene3D" id="2.70.98.10">
    <property type="match status" value="1"/>
</dbReference>
<reference evidence="1" key="1">
    <citation type="submission" date="2022-07" db="EMBL/GenBank/DDBJ databases">
        <title>Diversity of ethanolamine utilization by human commensal Escherichia coli.</title>
        <authorList>
            <person name="Jubelin G."/>
        </authorList>
    </citation>
    <scope>NUCLEOTIDE SEQUENCE</scope>
    <source>
        <strain evidence="1">S1</strain>
    </source>
</reference>
<dbReference type="Proteomes" id="UP001206878">
    <property type="component" value="Unassembled WGS sequence"/>
</dbReference>
<dbReference type="InterPro" id="IPR014718">
    <property type="entry name" value="GH-type_carb-bd"/>
</dbReference>
<dbReference type="AlphaFoldDB" id="A0AAW5N3C3"/>
<proteinExistence type="predicted"/>
<name>A0AAW5N3C3_9ESCH</name>
<protein>
    <submittedName>
        <fullName evidence="1">Galactose-1-epimerase</fullName>
        <ecNumber evidence="1">5.1.3.3</ecNumber>
    </submittedName>
</protein>
<dbReference type="PANTHER" id="PTHR10091:SF0">
    <property type="entry name" value="GALACTOSE MUTAROTASE"/>
    <property type="match status" value="1"/>
</dbReference>
<accession>A0AAW5N3C3</accession>
<sequence length="69" mass="7823">DQPGMQFYSGNFLDGSFIGKNGVAYVKYAGLCLEPQHFPDAPNHPNFPSTVLRPGEEYRHSTVLRFLHR</sequence>
<dbReference type="EMBL" id="JANPXH010001392">
    <property type="protein sequence ID" value="MCR6679527.1"/>
    <property type="molecule type" value="Genomic_DNA"/>
</dbReference>
<dbReference type="GO" id="GO:0033499">
    <property type="term" value="P:galactose catabolic process via UDP-galactose, Leloir pathway"/>
    <property type="evidence" value="ECO:0007669"/>
    <property type="project" value="TreeGrafter"/>
</dbReference>
<feature type="non-terminal residue" evidence="1">
    <location>
        <position position="1"/>
    </location>
</feature>
<gene>
    <name evidence="1" type="primary">galM</name>
    <name evidence="1" type="ORF">NVV43_29190</name>
</gene>
<evidence type="ECO:0000313" key="1">
    <source>
        <dbReference type="EMBL" id="MCR6679527.1"/>
    </source>
</evidence>
<dbReference type="GO" id="GO:0030246">
    <property type="term" value="F:carbohydrate binding"/>
    <property type="evidence" value="ECO:0007669"/>
    <property type="project" value="InterPro"/>
</dbReference>
<dbReference type="PANTHER" id="PTHR10091">
    <property type="entry name" value="ALDOSE-1-EPIMERASE"/>
    <property type="match status" value="1"/>
</dbReference>
<dbReference type="Pfam" id="PF01263">
    <property type="entry name" value="Aldose_epim"/>
    <property type="match status" value="1"/>
</dbReference>
<dbReference type="InterPro" id="IPR008183">
    <property type="entry name" value="Aldose_1/G6P_1-epimerase"/>
</dbReference>
<dbReference type="GO" id="GO:0004034">
    <property type="term" value="F:aldose 1-epimerase activity"/>
    <property type="evidence" value="ECO:0007669"/>
    <property type="project" value="UniProtKB-EC"/>
</dbReference>
<organism evidence="1 2">
    <name type="scientific">Escherichia marmotae</name>
    <dbReference type="NCBI Taxonomy" id="1499973"/>
    <lineage>
        <taxon>Bacteria</taxon>
        <taxon>Pseudomonadati</taxon>
        <taxon>Pseudomonadota</taxon>
        <taxon>Gammaproteobacteria</taxon>
        <taxon>Enterobacterales</taxon>
        <taxon>Enterobacteriaceae</taxon>
        <taxon>Escherichia</taxon>
    </lineage>
</organism>